<dbReference type="Pfam" id="PF09965">
    <property type="entry name" value="DUF2199"/>
    <property type="match status" value="1"/>
</dbReference>
<protein>
    <submittedName>
        <fullName evidence="1">DUF2199 domain-containing protein</fullName>
    </submittedName>
</protein>
<dbReference type="InterPro" id="IPR018697">
    <property type="entry name" value="DUF2199"/>
</dbReference>
<name>A0ABP7P912_9GAMM</name>
<comment type="caution">
    <text evidence="1">The sequence shown here is derived from an EMBL/GenBank/DDBJ whole genome shotgun (WGS) entry which is preliminary data.</text>
</comment>
<dbReference type="Proteomes" id="UP001501337">
    <property type="component" value="Unassembled WGS sequence"/>
</dbReference>
<keyword evidence="2" id="KW-1185">Reference proteome</keyword>
<dbReference type="RefSeq" id="WP_344805714.1">
    <property type="nucleotide sequence ID" value="NZ_BAABBO010000009.1"/>
</dbReference>
<organism evidence="1 2">
    <name type="scientific">Allohahella marinimesophila</name>
    <dbReference type="NCBI Taxonomy" id="1054972"/>
    <lineage>
        <taxon>Bacteria</taxon>
        <taxon>Pseudomonadati</taxon>
        <taxon>Pseudomonadota</taxon>
        <taxon>Gammaproteobacteria</taxon>
        <taxon>Oceanospirillales</taxon>
        <taxon>Hahellaceae</taxon>
        <taxon>Allohahella</taxon>
    </lineage>
</organism>
<proteinExistence type="predicted"/>
<dbReference type="EMBL" id="BAABBO010000009">
    <property type="protein sequence ID" value="GAA3961354.1"/>
    <property type="molecule type" value="Genomic_DNA"/>
</dbReference>
<sequence>MNCSCCGKDINTFILDRAYQMPDAIWRISPAERMARAQIDADLCKLDDRYFLRGVLRIAIEGSDRFFEWGVWVEVPGEDFFAYVRAYERDNSRKQPFLGILANEMAGYTGTRGLAVTVQLGTATQRPAITVADTEHSLGQDQRQGYALERVHEFHPRPTLAAALPRSALH</sequence>
<evidence type="ECO:0000313" key="2">
    <source>
        <dbReference type="Proteomes" id="UP001501337"/>
    </source>
</evidence>
<accession>A0ABP7P912</accession>
<evidence type="ECO:0000313" key="1">
    <source>
        <dbReference type="EMBL" id="GAA3961354.1"/>
    </source>
</evidence>
<gene>
    <name evidence="1" type="ORF">GCM10022278_19260</name>
</gene>
<reference evidence="2" key="1">
    <citation type="journal article" date="2019" name="Int. J. Syst. Evol. Microbiol.">
        <title>The Global Catalogue of Microorganisms (GCM) 10K type strain sequencing project: providing services to taxonomists for standard genome sequencing and annotation.</title>
        <authorList>
            <consortium name="The Broad Institute Genomics Platform"/>
            <consortium name="The Broad Institute Genome Sequencing Center for Infectious Disease"/>
            <person name="Wu L."/>
            <person name="Ma J."/>
        </authorList>
    </citation>
    <scope>NUCLEOTIDE SEQUENCE [LARGE SCALE GENOMIC DNA]</scope>
    <source>
        <strain evidence="2">JCM 17555</strain>
    </source>
</reference>